<protein>
    <submittedName>
        <fullName evidence="1">Uncharacterized protein</fullName>
    </submittedName>
</protein>
<keyword evidence="2" id="KW-1185">Reference proteome</keyword>
<name>A0A4R2KH80_9FIRM</name>
<organism evidence="1 2">
    <name type="scientific">Marinisporobacter balticus</name>
    <dbReference type="NCBI Taxonomy" id="2018667"/>
    <lineage>
        <taxon>Bacteria</taxon>
        <taxon>Bacillati</taxon>
        <taxon>Bacillota</taxon>
        <taxon>Clostridia</taxon>
        <taxon>Peptostreptococcales</taxon>
        <taxon>Thermotaleaceae</taxon>
        <taxon>Marinisporobacter</taxon>
    </lineage>
</organism>
<dbReference type="Proteomes" id="UP000294919">
    <property type="component" value="Unassembled WGS sequence"/>
</dbReference>
<evidence type="ECO:0000313" key="2">
    <source>
        <dbReference type="Proteomes" id="UP000294919"/>
    </source>
</evidence>
<dbReference type="EMBL" id="SLWV01000029">
    <property type="protein sequence ID" value="TCO69846.1"/>
    <property type="molecule type" value="Genomic_DNA"/>
</dbReference>
<sequence length="47" mass="5410">MRKENYNTERMKGLEKCGAITCIHCVAGLCSNCKGCDFYERTFIQED</sequence>
<proteinExistence type="predicted"/>
<comment type="caution">
    <text evidence="1">The sequence shown here is derived from an EMBL/GenBank/DDBJ whole genome shotgun (WGS) entry which is preliminary data.</text>
</comment>
<reference evidence="1 2" key="1">
    <citation type="submission" date="2019-03" db="EMBL/GenBank/DDBJ databases">
        <title>Genomic Encyclopedia of Type Strains, Phase IV (KMG-IV): sequencing the most valuable type-strain genomes for metagenomic binning, comparative biology and taxonomic classification.</title>
        <authorList>
            <person name="Goeker M."/>
        </authorList>
    </citation>
    <scope>NUCLEOTIDE SEQUENCE [LARGE SCALE GENOMIC DNA]</scope>
    <source>
        <strain evidence="1 2">DSM 102940</strain>
    </source>
</reference>
<dbReference type="AlphaFoldDB" id="A0A4R2KH80"/>
<gene>
    <name evidence="1" type="ORF">EV214_12918</name>
</gene>
<evidence type="ECO:0000313" key="1">
    <source>
        <dbReference type="EMBL" id="TCO69846.1"/>
    </source>
</evidence>
<dbReference type="RefSeq" id="WP_165916411.1">
    <property type="nucleotide sequence ID" value="NZ_SLWV01000029.1"/>
</dbReference>
<accession>A0A4R2KH80</accession>